<gene>
    <name evidence="1" type="ORF">MRB53_000588</name>
</gene>
<reference evidence="1 2" key="1">
    <citation type="journal article" date="2022" name="Hortic Res">
        <title>A haplotype resolved chromosomal level avocado genome allows analysis of novel avocado genes.</title>
        <authorList>
            <person name="Nath O."/>
            <person name="Fletcher S.J."/>
            <person name="Hayward A."/>
            <person name="Shaw L.M."/>
            <person name="Masouleh A.K."/>
            <person name="Furtado A."/>
            <person name="Henry R.J."/>
            <person name="Mitter N."/>
        </authorList>
    </citation>
    <scope>NUCLEOTIDE SEQUENCE [LARGE SCALE GENOMIC DNA]</scope>
    <source>
        <strain evidence="2">cv. Hass</strain>
    </source>
</reference>
<evidence type="ECO:0000313" key="1">
    <source>
        <dbReference type="EMBL" id="KAJ8647565.1"/>
    </source>
</evidence>
<accession>A0ACC2MPJ1</accession>
<name>A0ACC2MPJ1_PERAE</name>
<protein>
    <submittedName>
        <fullName evidence="1">Uncharacterized protein</fullName>
    </submittedName>
</protein>
<organism evidence="1 2">
    <name type="scientific">Persea americana</name>
    <name type="common">Avocado</name>
    <dbReference type="NCBI Taxonomy" id="3435"/>
    <lineage>
        <taxon>Eukaryota</taxon>
        <taxon>Viridiplantae</taxon>
        <taxon>Streptophyta</taxon>
        <taxon>Embryophyta</taxon>
        <taxon>Tracheophyta</taxon>
        <taxon>Spermatophyta</taxon>
        <taxon>Magnoliopsida</taxon>
        <taxon>Magnoliidae</taxon>
        <taxon>Laurales</taxon>
        <taxon>Lauraceae</taxon>
        <taxon>Persea</taxon>
    </lineage>
</organism>
<comment type="caution">
    <text evidence="1">The sequence shown here is derived from an EMBL/GenBank/DDBJ whole genome shotgun (WGS) entry which is preliminary data.</text>
</comment>
<keyword evidence="2" id="KW-1185">Reference proteome</keyword>
<evidence type="ECO:0000313" key="2">
    <source>
        <dbReference type="Proteomes" id="UP001234297"/>
    </source>
</evidence>
<dbReference type="EMBL" id="CM056809">
    <property type="protein sequence ID" value="KAJ8647565.1"/>
    <property type="molecule type" value="Genomic_DNA"/>
</dbReference>
<sequence length="71" mass="7964">MRGSRYAFRNPPIMQSRYTELDERTKNLLPQPLADYARVMRLLHLGIGGVRLAGKNPLSNALAQQSGAVQR</sequence>
<dbReference type="Proteomes" id="UP001234297">
    <property type="component" value="Chromosome 1"/>
</dbReference>
<proteinExistence type="predicted"/>